<dbReference type="OrthoDB" id="5785512at2759"/>
<dbReference type="Proteomes" id="UP000005239">
    <property type="component" value="Unassembled WGS sequence"/>
</dbReference>
<evidence type="ECO:0000313" key="2">
    <source>
        <dbReference type="EnsemblMetazoa" id="PPA03949.1"/>
    </source>
</evidence>
<feature type="compositionally biased region" description="Low complexity" evidence="1">
    <location>
        <begin position="199"/>
        <end position="208"/>
    </location>
</feature>
<gene>
    <name evidence="2" type="primary">WBGene00093503</name>
</gene>
<sequence length="501" mass="54456">MKACKLDRSNNKSLPVIVIEACIVEGIIIPVGTGKSVSYGTAYCTRHDEIPAGVDPALVPVRIVGVGGVGIQQEFDLATILCDNGKRQNETWEEGPFVKGCQLDRSLKRKYEAVVVIKACIHEGVIIPVGESIPYYDGKASCVRADRIPEGVDAALVPVRIAYVSGYGGEPAEDGPARTDEVSNDFFDDDDFATRRRTATTSASPSRSIQPNCKDPKNLNKEVVAGKFIRACKKVTVYGKPDIRFIVVRCITPEGATIALRKSKSTADGTYTCKAVAHGMARLDFVKNPTSSSPQSTTSTPKCANGLRMGEAETGTDFVRICNWDLLLQVMFCGAKFDGATYPIAVGDTLRFNGTQYSCERRGELDAELVKKSFSRLCEEGDLTVDAWVADGVLRDCVRTGPKPIVYARMCKIEDTLVEVGQNLVHGSRASGLVFFPCHSRNGWRKNPAPLVPDRTVDGVARRLSPTVGRIRSLACAGVFFVLESSKLENPPLSERYEPGF</sequence>
<feature type="region of interest" description="Disordered" evidence="1">
    <location>
        <begin position="197"/>
        <end position="216"/>
    </location>
</feature>
<dbReference type="PANTHER" id="PTHR35572:SF6">
    <property type="entry name" value="IG-LIKE DOMAIN-CONTAINING PROTEIN"/>
    <property type="match status" value="1"/>
</dbReference>
<evidence type="ECO:0000256" key="1">
    <source>
        <dbReference type="SAM" id="MobiDB-lite"/>
    </source>
</evidence>
<reference evidence="3" key="1">
    <citation type="journal article" date="2008" name="Nat. Genet.">
        <title>The Pristionchus pacificus genome provides a unique perspective on nematode lifestyle and parasitism.</title>
        <authorList>
            <person name="Dieterich C."/>
            <person name="Clifton S.W."/>
            <person name="Schuster L.N."/>
            <person name="Chinwalla A."/>
            <person name="Delehaunty K."/>
            <person name="Dinkelacker I."/>
            <person name="Fulton L."/>
            <person name="Fulton R."/>
            <person name="Godfrey J."/>
            <person name="Minx P."/>
            <person name="Mitreva M."/>
            <person name="Roeseler W."/>
            <person name="Tian H."/>
            <person name="Witte H."/>
            <person name="Yang S.P."/>
            <person name="Wilson R.K."/>
            <person name="Sommer R.J."/>
        </authorList>
    </citation>
    <scope>NUCLEOTIDE SEQUENCE [LARGE SCALE GENOMIC DNA]</scope>
    <source>
        <strain evidence="3">PS312</strain>
    </source>
</reference>
<dbReference type="EnsemblMetazoa" id="PPA03949.1">
    <property type="protein sequence ID" value="PPA03949.1"/>
    <property type="gene ID" value="WBGene00093503"/>
</dbReference>
<dbReference type="PANTHER" id="PTHR35572">
    <property type="entry name" value="PROTEIN CBG04538-RELATED"/>
    <property type="match status" value="1"/>
</dbReference>
<protein>
    <submittedName>
        <fullName evidence="2">Uncharacterized protein</fullName>
    </submittedName>
</protein>
<dbReference type="InterPro" id="IPR040282">
    <property type="entry name" value="Mig-18-like"/>
</dbReference>
<dbReference type="AlphaFoldDB" id="A0A2A6C5Z5"/>
<name>A0A2A6C5Z5_PRIPA</name>
<accession>A0A8R1U5V1</accession>
<organism evidence="2 3">
    <name type="scientific">Pristionchus pacificus</name>
    <name type="common">Parasitic nematode worm</name>
    <dbReference type="NCBI Taxonomy" id="54126"/>
    <lineage>
        <taxon>Eukaryota</taxon>
        <taxon>Metazoa</taxon>
        <taxon>Ecdysozoa</taxon>
        <taxon>Nematoda</taxon>
        <taxon>Chromadorea</taxon>
        <taxon>Rhabditida</taxon>
        <taxon>Rhabditina</taxon>
        <taxon>Diplogasteromorpha</taxon>
        <taxon>Diplogasteroidea</taxon>
        <taxon>Neodiplogasteridae</taxon>
        <taxon>Pristionchus</taxon>
    </lineage>
</organism>
<accession>A0A2A6C5Z5</accession>
<keyword evidence="3" id="KW-1185">Reference proteome</keyword>
<proteinExistence type="predicted"/>
<evidence type="ECO:0000313" key="3">
    <source>
        <dbReference type="Proteomes" id="UP000005239"/>
    </source>
</evidence>
<reference evidence="2" key="2">
    <citation type="submission" date="2022-06" db="UniProtKB">
        <authorList>
            <consortium name="EnsemblMetazoa"/>
        </authorList>
    </citation>
    <scope>IDENTIFICATION</scope>
    <source>
        <strain evidence="2">PS312</strain>
    </source>
</reference>